<comment type="caution">
    <text evidence="1">The sequence shown here is derived from an EMBL/GenBank/DDBJ whole genome shotgun (WGS) entry which is preliminary data.</text>
</comment>
<proteinExistence type="predicted"/>
<accession>A0AAD4R9N2</accession>
<reference evidence="1" key="1">
    <citation type="submission" date="2022-01" db="EMBL/GenBank/DDBJ databases">
        <title>Genome Sequence Resource for Two Populations of Ditylenchus destructor, the Migratory Endoparasitic Phytonematode.</title>
        <authorList>
            <person name="Zhang H."/>
            <person name="Lin R."/>
            <person name="Xie B."/>
        </authorList>
    </citation>
    <scope>NUCLEOTIDE SEQUENCE</scope>
    <source>
        <strain evidence="1">BazhouSP</strain>
    </source>
</reference>
<evidence type="ECO:0000313" key="2">
    <source>
        <dbReference type="Proteomes" id="UP001201812"/>
    </source>
</evidence>
<organism evidence="1 2">
    <name type="scientific">Ditylenchus destructor</name>
    <dbReference type="NCBI Taxonomy" id="166010"/>
    <lineage>
        <taxon>Eukaryota</taxon>
        <taxon>Metazoa</taxon>
        <taxon>Ecdysozoa</taxon>
        <taxon>Nematoda</taxon>
        <taxon>Chromadorea</taxon>
        <taxon>Rhabditida</taxon>
        <taxon>Tylenchina</taxon>
        <taxon>Tylenchomorpha</taxon>
        <taxon>Sphaerularioidea</taxon>
        <taxon>Anguinidae</taxon>
        <taxon>Anguininae</taxon>
        <taxon>Ditylenchus</taxon>
    </lineage>
</organism>
<dbReference type="Proteomes" id="UP001201812">
    <property type="component" value="Unassembled WGS sequence"/>
</dbReference>
<dbReference type="AlphaFoldDB" id="A0AAD4R9N2"/>
<dbReference type="EMBL" id="JAKKPZ010000007">
    <property type="protein sequence ID" value="KAI1718992.1"/>
    <property type="molecule type" value="Genomic_DNA"/>
</dbReference>
<gene>
    <name evidence="1" type="ORF">DdX_06108</name>
</gene>
<protein>
    <submittedName>
        <fullName evidence="1">Uncharacterized protein</fullName>
    </submittedName>
</protein>
<name>A0AAD4R9N2_9BILA</name>
<sequence>MQGFSWRSYFSEISIFAQHVNRDSQFGCGDAATILYSKEVLNISICDTFRTCFSLNDFLLSSLIKHAKKLSLLNCSVNIIAV</sequence>
<evidence type="ECO:0000313" key="1">
    <source>
        <dbReference type="EMBL" id="KAI1718992.1"/>
    </source>
</evidence>
<keyword evidence="2" id="KW-1185">Reference proteome</keyword>